<dbReference type="Proteomes" id="UP000472372">
    <property type="component" value="Chromosome 2"/>
</dbReference>
<name>A0A6S6VSK9_9PLEO</name>
<dbReference type="AlphaFoldDB" id="A0A6S6VSK9"/>
<reference evidence="1" key="1">
    <citation type="submission" date="2021-02" db="EMBL/GenBank/DDBJ databases">
        <authorList>
            <person name="Syme A R."/>
            <person name="Syme A R."/>
            <person name="Moolhuijzen P."/>
        </authorList>
    </citation>
    <scope>NUCLEOTIDE SEQUENCE</scope>
    <source>
        <strain evidence="1">W1-1</strain>
    </source>
</reference>
<gene>
    <name evidence="1" type="ORF">PTTW11_02892</name>
</gene>
<evidence type="ECO:0000313" key="1">
    <source>
        <dbReference type="EMBL" id="CAE7016023.1"/>
    </source>
</evidence>
<accession>A0A6S6VSK9</accession>
<organism evidence="1 2">
    <name type="scientific">Pyrenophora teres f. teres</name>
    <dbReference type="NCBI Taxonomy" id="97479"/>
    <lineage>
        <taxon>Eukaryota</taxon>
        <taxon>Fungi</taxon>
        <taxon>Dikarya</taxon>
        <taxon>Ascomycota</taxon>
        <taxon>Pezizomycotina</taxon>
        <taxon>Dothideomycetes</taxon>
        <taxon>Pleosporomycetidae</taxon>
        <taxon>Pleosporales</taxon>
        <taxon>Pleosporineae</taxon>
        <taxon>Pleosporaceae</taxon>
        <taxon>Pyrenophora</taxon>
    </lineage>
</organism>
<protein>
    <submittedName>
        <fullName evidence="1">Uncharacterized protein</fullName>
    </submittedName>
</protein>
<evidence type="ECO:0000313" key="2">
    <source>
        <dbReference type="Proteomes" id="UP000472372"/>
    </source>
</evidence>
<proteinExistence type="predicted"/>
<sequence length="85" mass="9070">MRSLHVITGLLVATANLVTAGPLKRETFEGACILNNDHPAPGVCQYDPDEAVSLQVKCDTAFPCTNNNDICQYNDQDPTGTATCS</sequence>
<dbReference type="EMBL" id="HG992978">
    <property type="protein sequence ID" value="CAE7016023.1"/>
    <property type="molecule type" value="Genomic_DNA"/>
</dbReference>